<proteinExistence type="predicted"/>
<dbReference type="GO" id="GO:0008684">
    <property type="term" value="F:2-oxopent-4-enoate hydratase activity"/>
    <property type="evidence" value="ECO:0007669"/>
    <property type="project" value="TreeGrafter"/>
</dbReference>
<dbReference type="Pfam" id="PF01557">
    <property type="entry name" value="FAA_hydrolase"/>
    <property type="match status" value="1"/>
</dbReference>
<keyword evidence="1" id="KW-0456">Lyase</keyword>
<feature type="domain" description="Fumarylacetoacetase-like C-terminal" evidence="2">
    <location>
        <begin position="102"/>
        <end position="253"/>
    </location>
</feature>
<dbReference type="GO" id="GO:0005737">
    <property type="term" value="C:cytoplasm"/>
    <property type="evidence" value="ECO:0007669"/>
    <property type="project" value="TreeGrafter"/>
</dbReference>
<keyword evidence="4" id="KW-1185">Reference proteome</keyword>
<organism evidence="3 4">
    <name type="scientific">Streptomyces tagetis</name>
    <dbReference type="NCBI Taxonomy" id="2820809"/>
    <lineage>
        <taxon>Bacteria</taxon>
        <taxon>Bacillati</taxon>
        <taxon>Actinomycetota</taxon>
        <taxon>Actinomycetes</taxon>
        <taxon>Kitasatosporales</taxon>
        <taxon>Streptomycetaceae</taxon>
        <taxon>Streptomyces</taxon>
    </lineage>
</organism>
<dbReference type="InterPro" id="IPR011234">
    <property type="entry name" value="Fumarylacetoacetase-like_C"/>
</dbReference>
<dbReference type="EMBL" id="JAGPNL010000003">
    <property type="protein sequence ID" value="MBQ0827340.1"/>
    <property type="molecule type" value="Genomic_DNA"/>
</dbReference>
<dbReference type="Gene3D" id="3.90.850.10">
    <property type="entry name" value="Fumarylacetoacetase-like, C-terminal domain"/>
    <property type="match status" value="1"/>
</dbReference>
<dbReference type="PANTHER" id="PTHR30143:SF0">
    <property type="entry name" value="2-KETO-4-PENTENOATE HYDRATASE"/>
    <property type="match status" value="1"/>
</dbReference>
<gene>
    <name evidence="3" type="ORF">J5Y05_12540</name>
</gene>
<accession>A0A940XF85</accession>
<sequence length="276" mass="29559">MPKRQCPAEHPTTLGTSEEALCRFAEELDEAARTRVAATPLSRRFPELTLADAYRIQQIRTVRHLEAGARIAGHKVGLTSAAMQEQMGIHEPDSGIVLDHMVAAGGSTLRATDFMNPRIETEIAFRLGRDLTGPADLDTVRAAVAEVFLAFEILDTCFTGWDITLVDSIADNAACAGVITGSPLPFTPPWNLSDEDITTTANGTLAGTGRGRDILGDPLQALVWLTHRLHGFGTELRAGDIVLAGSVHAGIPLTPGTDFRATSTRLPAIHLRLLPA</sequence>
<evidence type="ECO:0000313" key="4">
    <source>
        <dbReference type="Proteomes" id="UP000677875"/>
    </source>
</evidence>
<comment type="caution">
    <text evidence="3">The sequence shown here is derived from an EMBL/GenBank/DDBJ whole genome shotgun (WGS) entry which is preliminary data.</text>
</comment>
<evidence type="ECO:0000256" key="1">
    <source>
        <dbReference type="ARBA" id="ARBA00023239"/>
    </source>
</evidence>
<dbReference type="PANTHER" id="PTHR30143">
    <property type="entry name" value="ACID HYDRATASE"/>
    <property type="match status" value="1"/>
</dbReference>
<dbReference type="SUPFAM" id="SSF56529">
    <property type="entry name" value="FAH"/>
    <property type="match status" value="1"/>
</dbReference>
<dbReference type="InterPro" id="IPR036663">
    <property type="entry name" value="Fumarylacetoacetase_C_sf"/>
</dbReference>
<evidence type="ECO:0000259" key="2">
    <source>
        <dbReference type="Pfam" id="PF01557"/>
    </source>
</evidence>
<dbReference type="Proteomes" id="UP000677875">
    <property type="component" value="Unassembled WGS sequence"/>
</dbReference>
<protein>
    <submittedName>
        <fullName evidence="3">Fumarylacetoacetate hydrolase family protein</fullName>
    </submittedName>
</protein>
<reference evidence="3" key="1">
    <citation type="submission" date="2021-04" db="EMBL/GenBank/DDBJ databases">
        <title>Genome seq and assembly of Streptomyces sp. RG38.</title>
        <authorList>
            <person name="Chhetri G."/>
        </authorList>
    </citation>
    <scope>NUCLEOTIDE SEQUENCE</scope>
    <source>
        <strain evidence="3">RG38</strain>
    </source>
</reference>
<dbReference type="InterPro" id="IPR050772">
    <property type="entry name" value="Hydratase-Decarb/MhpD_sf"/>
</dbReference>
<dbReference type="GO" id="GO:0016787">
    <property type="term" value="F:hydrolase activity"/>
    <property type="evidence" value="ECO:0007669"/>
    <property type="project" value="UniProtKB-KW"/>
</dbReference>
<dbReference type="AlphaFoldDB" id="A0A940XF85"/>
<evidence type="ECO:0000313" key="3">
    <source>
        <dbReference type="EMBL" id="MBQ0827340.1"/>
    </source>
</evidence>
<dbReference type="RefSeq" id="WP_210871646.1">
    <property type="nucleotide sequence ID" value="NZ_JAGPNL010000003.1"/>
</dbReference>
<name>A0A940XF85_9ACTN</name>
<keyword evidence="3" id="KW-0378">Hydrolase</keyword>